<feature type="active site" description="Charge relay system" evidence="2">
    <location>
        <position position="142"/>
    </location>
</feature>
<comment type="similarity">
    <text evidence="1">Belongs to the AB hydrolase superfamily. AB hydrolase 4 family.</text>
</comment>
<accession>A0A4Y3HWG8</accession>
<evidence type="ECO:0000259" key="3">
    <source>
        <dbReference type="Pfam" id="PF00561"/>
    </source>
</evidence>
<reference evidence="4 5" key="1">
    <citation type="submission" date="2019-06" db="EMBL/GenBank/DDBJ databases">
        <title>Whole genome shotgun sequence of Vibrio inusitatus NBRC 102082.</title>
        <authorList>
            <person name="Hosoyama A."/>
            <person name="Uohara A."/>
            <person name="Ohji S."/>
            <person name="Ichikawa N."/>
        </authorList>
    </citation>
    <scope>NUCLEOTIDE SEQUENCE [LARGE SCALE GENOMIC DNA]</scope>
    <source>
        <strain evidence="4 5">NBRC 102082</strain>
    </source>
</reference>
<dbReference type="PIRSF" id="PIRSF005211">
    <property type="entry name" value="Ab_hydro_YheT"/>
    <property type="match status" value="1"/>
</dbReference>
<feature type="domain" description="AB hydrolase-1" evidence="3">
    <location>
        <begin position="62"/>
        <end position="301"/>
    </location>
</feature>
<dbReference type="SUPFAM" id="SSF53474">
    <property type="entry name" value="alpha/beta-Hydrolases"/>
    <property type="match status" value="1"/>
</dbReference>
<dbReference type="GO" id="GO:0034338">
    <property type="term" value="F:short-chain carboxylesterase activity"/>
    <property type="evidence" value="ECO:0007669"/>
    <property type="project" value="TreeGrafter"/>
</dbReference>
<dbReference type="Gene3D" id="3.40.50.1820">
    <property type="entry name" value="alpha/beta hydrolase"/>
    <property type="match status" value="1"/>
</dbReference>
<dbReference type="Pfam" id="PF00561">
    <property type="entry name" value="Abhydrolase_1"/>
    <property type="match status" value="1"/>
</dbReference>
<organism evidence="4 5">
    <name type="scientific">Vibrio inusitatus NBRC 102082</name>
    <dbReference type="NCBI Taxonomy" id="1219070"/>
    <lineage>
        <taxon>Bacteria</taxon>
        <taxon>Pseudomonadati</taxon>
        <taxon>Pseudomonadota</taxon>
        <taxon>Gammaproteobacteria</taxon>
        <taxon>Vibrionales</taxon>
        <taxon>Vibrionaceae</taxon>
        <taxon>Vibrio</taxon>
    </lineage>
</organism>
<sequence>MMKTFSPSWAMTNPHLQTVMPRFIRKQPLFTPIWETLITPDNDFIDLAWSHDWQCDLVTNKPIFILFHGLEGSFNSPYAHGLMHSFAEKGWLSVMMHFRGCSGKPNKQARAYHSGETEDARFFLEHLNRRFPNNPKVAVGISLGGNMLVNYLARYVDQPLIDEATIICAPLDLAACSRRIEQGLSRVYHHYLLDSLKQTALQKIHLLEEALEIDVDTVKNMRFLHQFDNTITAPLHGYANASDYYTRCSGLPKLNSVTIPINVIHAKDDPFMTDEVVPKFKLNNNIDYHLVPNGGHVGFIGGTFKNPYFWLEVAVPSFYDKFTSQTY</sequence>
<dbReference type="InterPro" id="IPR012020">
    <property type="entry name" value="ABHD4"/>
</dbReference>
<dbReference type="FunFam" id="3.40.50.1820:FF:000080">
    <property type="entry name" value="Alpha/beta hydrolase"/>
    <property type="match status" value="1"/>
</dbReference>
<dbReference type="Proteomes" id="UP000318717">
    <property type="component" value="Unassembled WGS sequence"/>
</dbReference>
<dbReference type="EMBL" id="BJLF01000009">
    <property type="protein sequence ID" value="GEA51365.1"/>
    <property type="molecule type" value="Genomic_DNA"/>
</dbReference>
<dbReference type="InterPro" id="IPR000073">
    <property type="entry name" value="AB_hydrolase_1"/>
</dbReference>
<gene>
    <name evidence="4" type="ORF">VIN01S_21690</name>
</gene>
<dbReference type="AlphaFoldDB" id="A0A4Y3HWG8"/>
<name>A0A4Y3HWG8_9VIBR</name>
<evidence type="ECO:0000313" key="5">
    <source>
        <dbReference type="Proteomes" id="UP000318717"/>
    </source>
</evidence>
<dbReference type="InterPro" id="IPR050960">
    <property type="entry name" value="AB_hydrolase_4_sf"/>
</dbReference>
<keyword evidence="5" id="KW-1185">Reference proteome</keyword>
<dbReference type="PANTHER" id="PTHR10794">
    <property type="entry name" value="ABHYDROLASE DOMAIN-CONTAINING PROTEIN"/>
    <property type="match status" value="1"/>
</dbReference>
<dbReference type="InterPro" id="IPR029058">
    <property type="entry name" value="AB_hydrolase_fold"/>
</dbReference>
<evidence type="ECO:0000313" key="4">
    <source>
        <dbReference type="EMBL" id="GEA51365.1"/>
    </source>
</evidence>
<feature type="active site" description="Charge relay system" evidence="2">
    <location>
        <position position="296"/>
    </location>
</feature>
<protein>
    <submittedName>
        <fullName evidence="4">Hydrolase</fullName>
    </submittedName>
</protein>
<dbReference type="NCBIfam" id="NF008218">
    <property type="entry name" value="PRK10985.1"/>
    <property type="match status" value="1"/>
</dbReference>
<proteinExistence type="inferred from homology"/>
<dbReference type="GO" id="GO:0047372">
    <property type="term" value="F:monoacylglycerol lipase activity"/>
    <property type="evidence" value="ECO:0007669"/>
    <property type="project" value="TreeGrafter"/>
</dbReference>
<evidence type="ECO:0000256" key="1">
    <source>
        <dbReference type="ARBA" id="ARBA00010884"/>
    </source>
</evidence>
<dbReference type="OrthoDB" id="332676at2"/>
<comment type="caution">
    <text evidence="4">The sequence shown here is derived from an EMBL/GenBank/DDBJ whole genome shotgun (WGS) entry which is preliminary data.</text>
</comment>
<keyword evidence="4" id="KW-0378">Hydrolase</keyword>
<feature type="active site" description="Charge relay system" evidence="2">
    <location>
        <position position="269"/>
    </location>
</feature>
<dbReference type="PANTHER" id="PTHR10794:SF94">
    <property type="entry name" value="ESTERASE YHET-RELATED"/>
    <property type="match status" value="1"/>
</dbReference>
<evidence type="ECO:0000256" key="2">
    <source>
        <dbReference type="PIRSR" id="PIRSR005211-1"/>
    </source>
</evidence>